<dbReference type="InterPro" id="IPR023346">
    <property type="entry name" value="Lysozyme-like_dom_sf"/>
</dbReference>
<evidence type="ECO:0000256" key="1">
    <source>
        <dbReference type="ARBA" id="ARBA00007734"/>
    </source>
</evidence>
<dbReference type="InterPro" id="IPR000189">
    <property type="entry name" value="Transglyc_AS"/>
</dbReference>
<dbReference type="eggNOG" id="COG0457">
    <property type="taxonomic scope" value="Bacteria"/>
</dbReference>
<evidence type="ECO:0000313" key="6">
    <source>
        <dbReference type="Proteomes" id="UP000000268"/>
    </source>
</evidence>
<dbReference type="GO" id="GO:0000270">
    <property type="term" value="P:peptidoglycan metabolic process"/>
    <property type="evidence" value="ECO:0007669"/>
    <property type="project" value="InterPro"/>
</dbReference>
<dbReference type="Gene3D" id="1.10.530.10">
    <property type="match status" value="1"/>
</dbReference>
<evidence type="ECO:0000313" key="5">
    <source>
        <dbReference type="EMBL" id="ABW29109.1"/>
    </source>
</evidence>
<dbReference type="PANTHER" id="PTHR37423">
    <property type="entry name" value="SOLUBLE LYTIC MUREIN TRANSGLYCOSYLASE-RELATED"/>
    <property type="match status" value="1"/>
</dbReference>
<dbReference type="Pfam" id="PF01464">
    <property type="entry name" value="SLT"/>
    <property type="match status" value="1"/>
</dbReference>
<dbReference type="Gene3D" id="1.25.40.10">
    <property type="entry name" value="Tetratricopeptide repeat domain"/>
    <property type="match status" value="2"/>
</dbReference>
<dbReference type="CAZy" id="GH23">
    <property type="family name" value="Glycoside Hydrolase Family 23"/>
</dbReference>
<reference evidence="5 6" key="1">
    <citation type="journal article" date="2008" name="Proc. Natl. Acad. Sci. U.S.A.">
        <title>Niche adaptation and genome expansion in the chlorophyll d-producing cyanobacterium Acaryochloris marina.</title>
        <authorList>
            <person name="Swingley W.D."/>
            <person name="Chen M."/>
            <person name="Cheung P.C."/>
            <person name="Conrad A.L."/>
            <person name="Dejesa L.C."/>
            <person name="Hao J."/>
            <person name="Honchak B.M."/>
            <person name="Karbach L.E."/>
            <person name="Kurdoglu A."/>
            <person name="Lahiri S."/>
            <person name="Mastrian S.D."/>
            <person name="Miyashita H."/>
            <person name="Page L."/>
            <person name="Ramakrishna P."/>
            <person name="Satoh S."/>
            <person name="Sattley W.M."/>
            <person name="Shimada Y."/>
            <person name="Taylor H.L."/>
            <person name="Tomo T."/>
            <person name="Tsuchiya T."/>
            <person name="Wang Z.T."/>
            <person name="Raymond J."/>
            <person name="Mimuro M."/>
            <person name="Blankenship R.E."/>
            <person name="Touchman J.W."/>
        </authorList>
    </citation>
    <scope>NUCLEOTIDE SEQUENCE [LARGE SCALE GENOMIC DNA]</scope>
    <source>
        <strain evidence="6">MBIC 11017</strain>
    </source>
</reference>
<feature type="domain" description="Transglycosylase SLT" evidence="4">
    <location>
        <begin position="568"/>
        <end position="675"/>
    </location>
</feature>
<dbReference type="eggNOG" id="COG0741">
    <property type="taxonomic scope" value="Bacteria"/>
</dbReference>
<dbReference type="OrthoDB" id="9815002at2"/>
<dbReference type="PROSITE" id="PS00922">
    <property type="entry name" value="TRANSGLYCOSYLASE"/>
    <property type="match status" value="1"/>
</dbReference>
<keyword evidence="3" id="KW-1133">Transmembrane helix</keyword>
<gene>
    <name evidence="5" type="primary">slt</name>
    <name evidence="5" type="ordered locus">AM1_4128</name>
</gene>
<sequence length="722" mass="81616">MGSSPNFLKRLAPWIISMGLSSALVLGLAWLFLKPKLESTDQPLPSLQVSTVNSALVALRPLPAQQRIEPLKQLAQQGTAQEQNQARYVLTADLINLGQGAEALQWLEGLEARYPLLGSHIAVLQAEAQTLAGQTEQATKTWQRIIADYPQEPAAAEALFVLGQQKPELWQQAIADFPAHPKTVKIAVEQLKKKPKQLPLLMLIAEHGLFLTNYGDYLTQLTKEFKGQLKPADWQIIAFGYWEKQLYKEGALAYAQAPQTSQTAYRGARGLQLGGEKKQARAAYQKMIAAYPQAKETPLALSKLASLEPDLGKAAQHYDRAFQLSKDQQPTLAAQILGERIQRLKKAKQLSSTFEKTLLQQFSDSNDAATLRWQQAEQQRKAGNLAGARKLALEIQKQNPNSPQAATAVFWAGKWASTAEERQAAFQTLWQTYPDSYYAWRAAVLSGWNVGDFTSIRSFQPQIRFPSTQLPLAAGSPALKELYQLGQSKTAWARWQWEFRNRQQPSLSEQLTDGLLRLGVQEYLDGIYMLANLEMRAREENDPEKLVEQWQDHPGFEQALFPLAYFTPIRKWSNQRNLNPFLVLSLMRQESRFQPKIRSVAGAVGLMQVLPETAEWVSEKAGLKDYQIDGIDDNINLGTWYLDYTHRNYNDNSMLAIASYNAGPGNVDRWVKQTSVTDVDVFVEEIPFPETKNYVKSVSENYWNYLRLYNPQIQQLMQEQAQ</sequence>
<dbReference type="GO" id="GO:0004553">
    <property type="term" value="F:hydrolase activity, hydrolyzing O-glycosyl compounds"/>
    <property type="evidence" value="ECO:0007669"/>
    <property type="project" value="InterPro"/>
</dbReference>
<dbReference type="RefSeq" id="WP_012164452.1">
    <property type="nucleotide sequence ID" value="NC_009925.1"/>
</dbReference>
<dbReference type="CDD" id="cd13401">
    <property type="entry name" value="Slt70-like"/>
    <property type="match status" value="1"/>
</dbReference>
<organism evidence="5 6">
    <name type="scientific">Acaryochloris marina (strain MBIC 11017)</name>
    <dbReference type="NCBI Taxonomy" id="329726"/>
    <lineage>
        <taxon>Bacteria</taxon>
        <taxon>Bacillati</taxon>
        <taxon>Cyanobacteriota</taxon>
        <taxon>Cyanophyceae</taxon>
        <taxon>Acaryochloridales</taxon>
        <taxon>Acaryochloridaceae</taxon>
        <taxon>Acaryochloris</taxon>
    </lineage>
</organism>
<dbReference type="KEGG" id="amr:AM1_4128"/>
<dbReference type="Pfam" id="PF13174">
    <property type="entry name" value="TPR_6"/>
    <property type="match status" value="2"/>
</dbReference>
<dbReference type="GO" id="GO:0016020">
    <property type="term" value="C:membrane"/>
    <property type="evidence" value="ECO:0007669"/>
    <property type="project" value="InterPro"/>
</dbReference>
<comment type="similarity">
    <text evidence="1">Belongs to the transglycosylase Slt family.</text>
</comment>
<dbReference type="SUPFAM" id="SSF48435">
    <property type="entry name" value="Bacterial muramidases"/>
    <property type="match status" value="1"/>
</dbReference>
<dbReference type="STRING" id="329726.AM1_4128"/>
<keyword evidence="3" id="KW-0472">Membrane</keyword>
<keyword evidence="2" id="KW-0732">Signal</keyword>
<dbReference type="Proteomes" id="UP000000268">
    <property type="component" value="Chromosome"/>
</dbReference>
<evidence type="ECO:0000259" key="4">
    <source>
        <dbReference type="Pfam" id="PF01464"/>
    </source>
</evidence>
<dbReference type="InterPro" id="IPR008258">
    <property type="entry name" value="Transglycosylase_SLT_dom_1"/>
</dbReference>
<dbReference type="GO" id="GO:0008933">
    <property type="term" value="F:peptidoglycan lytic transglycosylase activity"/>
    <property type="evidence" value="ECO:0007669"/>
    <property type="project" value="InterPro"/>
</dbReference>
<dbReference type="InterPro" id="IPR011990">
    <property type="entry name" value="TPR-like_helical_dom_sf"/>
</dbReference>
<name>B0CBJ1_ACAM1</name>
<keyword evidence="6" id="KW-1185">Reference proteome</keyword>
<accession>B0CBJ1</accession>
<dbReference type="AlphaFoldDB" id="B0CBJ1"/>
<proteinExistence type="inferred from homology"/>
<evidence type="ECO:0000256" key="3">
    <source>
        <dbReference type="SAM" id="Phobius"/>
    </source>
</evidence>
<dbReference type="SUPFAM" id="SSF53955">
    <property type="entry name" value="Lysozyme-like"/>
    <property type="match status" value="1"/>
</dbReference>
<dbReference type="InterPro" id="IPR008939">
    <property type="entry name" value="Lytic_TGlycosylase_superhlx_U"/>
</dbReference>
<dbReference type="GO" id="GO:0042597">
    <property type="term" value="C:periplasmic space"/>
    <property type="evidence" value="ECO:0007669"/>
    <property type="project" value="InterPro"/>
</dbReference>
<dbReference type="EMBL" id="CP000828">
    <property type="protein sequence ID" value="ABW29109.1"/>
    <property type="molecule type" value="Genomic_DNA"/>
</dbReference>
<evidence type="ECO:0000256" key="2">
    <source>
        <dbReference type="ARBA" id="ARBA00022729"/>
    </source>
</evidence>
<dbReference type="eggNOG" id="COG1729">
    <property type="taxonomic scope" value="Bacteria"/>
</dbReference>
<dbReference type="PANTHER" id="PTHR37423:SF5">
    <property type="entry name" value="SOLUBLE LYTIC MUREIN TRANSGLYCOSYLASE"/>
    <property type="match status" value="1"/>
</dbReference>
<keyword evidence="3" id="KW-0812">Transmembrane</keyword>
<dbReference type="HOGENOM" id="CLU_013746_0_0_3"/>
<protein>
    <submittedName>
        <fullName evidence="5">Transglycosylase, SLT family</fullName>
    </submittedName>
</protein>
<feature type="transmembrane region" description="Helical" evidence="3">
    <location>
        <begin position="12"/>
        <end position="33"/>
    </location>
</feature>
<dbReference type="InterPro" id="IPR019734">
    <property type="entry name" value="TPR_rpt"/>
</dbReference>